<reference evidence="2 4" key="2">
    <citation type="journal article" date="2016" name="Front. Microbiol.">
        <title>Industrial Acetogenic Biocatalysts: A Comparative Metabolic and Genomic Analysis.</title>
        <authorList>
            <person name="Bengelsdorf F."/>
            <person name="Poehlein A."/>
            <person name="Sonja S."/>
            <person name="Erz C."/>
            <person name="Hummel T."/>
            <person name="Hoffmeister S."/>
            <person name="Daniel R."/>
            <person name="Durre P."/>
        </authorList>
    </citation>
    <scope>NUCLEOTIDE SEQUENCE [LARGE SCALE GENOMIC DNA]</scope>
    <source>
        <strain evidence="2 4">PTA-10522</strain>
    </source>
</reference>
<reference evidence="1 3" key="1">
    <citation type="journal article" date="2015" name="Biotechnol. Bioeng.">
        <title>Genome sequence and phenotypic characterization of Caulobacter segnis.</title>
        <authorList>
            <person name="Patel S."/>
            <person name="Fletcher B."/>
            <person name="Scott D.C."/>
            <person name="Ely B."/>
        </authorList>
    </citation>
    <scope>NUCLEOTIDE SEQUENCE [LARGE SCALE GENOMIC DNA]</scope>
    <source>
        <strain evidence="1 3">PS02</strain>
    </source>
</reference>
<dbReference type="EMBL" id="LROR01000023">
    <property type="protein sequence ID" value="OBR97462.1"/>
    <property type="molecule type" value="Genomic_DNA"/>
</dbReference>
<dbReference type="RefSeq" id="WP_063602036.1">
    <property type="nucleotide sequence ID" value="NZ_LITQ01000030.1"/>
</dbReference>
<keyword evidence="4" id="KW-1185">Reference proteome</keyword>
<protein>
    <submittedName>
        <fullName evidence="1">Uncharacterized protein</fullName>
    </submittedName>
</protein>
<dbReference type="EMBL" id="LITQ01000030">
    <property type="protein sequence ID" value="OAA90702.1"/>
    <property type="molecule type" value="Genomic_DNA"/>
</dbReference>
<gene>
    <name evidence="2" type="ORF">CLCOS_03180</name>
    <name evidence="1" type="ORF">WX73_02067</name>
</gene>
<accession>A0A162L3P6</accession>
<dbReference type="Proteomes" id="UP000093694">
    <property type="component" value="Unassembled WGS sequence"/>
</dbReference>
<dbReference type="PATRIC" id="fig|1705578.3.peg.2325"/>
<organism evidence="1 3">
    <name type="scientific">Clostridium coskatii</name>
    <dbReference type="NCBI Taxonomy" id="1705578"/>
    <lineage>
        <taxon>Bacteria</taxon>
        <taxon>Bacillati</taxon>
        <taxon>Bacillota</taxon>
        <taxon>Clostridia</taxon>
        <taxon>Eubacteriales</taxon>
        <taxon>Clostridiaceae</taxon>
        <taxon>Clostridium</taxon>
    </lineage>
</organism>
<evidence type="ECO:0000313" key="2">
    <source>
        <dbReference type="EMBL" id="OBR97462.1"/>
    </source>
</evidence>
<dbReference type="Proteomes" id="UP000077384">
    <property type="component" value="Unassembled WGS sequence"/>
</dbReference>
<evidence type="ECO:0000313" key="3">
    <source>
        <dbReference type="Proteomes" id="UP000077384"/>
    </source>
</evidence>
<name>A0A162L3P6_9CLOT</name>
<sequence>MNINETINLNAQITLKDTNGNMVVAAYVSANIDGGNQNINTTINVSNKDLITANATDAQTQFTDFETAVKARAKELGFGLFA</sequence>
<dbReference type="AlphaFoldDB" id="A0A162L3P6"/>
<evidence type="ECO:0000313" key="4">
    <source>
        <dbReference type="Proteomes" id="UP000093694"/>
    </source>
</evidence>
<proteinExistence type="predicted"/>
<evidence type="ECO:0000313" key="1">
    <source>
        <dbReference type="EMBL" id="OAA90702.1"/>
    </source>
</evidence>
<comment type="caution">
    <text evidence="1">The sequence shown here is derived from an EMBL/GenBank/DDBJ whole genome shotgun (WGS) entry which is preliminary data.</text>
</comment>